<dbReference type="InterPro" id="IPR020603">
    <property type="entry name" value="MraZ_dom"/>
</dbReference>
<dbReference type="HOGENOM" id="CLU_107907_2_0_6"/>
<protein>
    <recommendedName>
        <fullName evidence="1 7">Transcriptional regulator MraZ</fullName>
    </recommendedName>
</protein>
<dbReference type="GO" id="GO:0003700">
    <property type="term" value="F:DNA-binding transcription factor activity"/>
    <property type="evidence" value="ECO:0007669"/>
    <property type="project" value="UniProtKB-UniRule"/>
</dbReference>
<name>E1SMJ6_FERBD</name>
<keyword evidence="10" id="KW-1185">Reference proteome</keyword>
<dbReference type="Pfam" id="PF02381">
    <property type="entry name" value="MraZ"/>
    <property type="match status" value="2"/>
</dbReference>
<dbReference type="eggNOG" id="COG2001">
    <property type="taxonomic scope" value="Bacteria"/>
</dbReference>
<gene>
    <name evidence="7" type="primary">mraZ</name>
    <name evidence="9" type="ordered locus">Fbal_0337</name>
</gene>
<comment type="similarity">
    <text evidence="7">Belongs to the MraZ family.</text>
</comment>
<evidence type="ECO:0000256" key="5">
    <source>
        <dbReference type="ARBA" id="ARBA00023125"/>
    </source>
</evidence>
<dbReference type="Gene3D" id="3.40.1550.20">
    <property type="entry name" value="Transcriptional regulator MraZ domain"/>
    <property type="match status" value="1"/>
</dbReference>
<dbReference type="CDD" id="cd16320">
    <property type="entry name" value="MraZ_N"/>
    <property type="match status" value="1"/>
</dbReference>
<dbReference type="InterPro" id="IPR038619">
    <property type="entry name" value="MraZ_sf"/>
</dbReference>
<dbReference type="GO" id="GO:0000976">
    <property type="term" value="F:transcription cis-regulatory region binding"/>
    <property type="evidence" value="ECO:0007669"/>
    <property type="project" value="TreeGrafter"/>
</dbReference>
<comment type="subunit">
    <text evidence="7">Forms oligomers.</text>
</comment>
<dbReference type="HAMAP" id="MF_01008">
    <property type="entry name" value="MraZ"/>
    <property type="match status" value="1"/>
</dbReference>
<feature type="domain" description="SpoVT-AbrB" evidence="8">
    <location>
        <begin position="81"/>
        <end position="124"/>
    </location>
</feature>
<reference evidence="9 10" key="1">
    <citation type="journal article" date="2010" name="Stand. Genomic Sci.">
        <title>Complete genome sequence of Ferrimonas balearica type strain (PAT).</title>
        <authorList>
            <person name="Nolan M."/>
            <person name="Sikorski J."/>
            <person name="Davenport K."/>
            <person name="Lucas S."/>
            <person name="Glavina Del Rio T."/>
            <person name="Tice H."/>
            <person name="Cheng J."/>
            <person name="Goodwin L."/>
            <person name="Pitluck S."/>
            <person name="Liolios K."/>
            <person name="Ivanova N."/>
            <person name="Mavromatis K."/>
            <person name="Ovchinnikova G."/>
            <person name="Pati A."/>
            <person name="Chen A."/>
            <person name="Palaniappan K."/>
            <person name="Land M."/>
            <person name="Hauser L."/>
            <person name="Chang Y."/>
            <person name="Jeffries C."/>
            <person name="Tapia R."/>
            <person name="Brettin T."/>
            <person name="Detter J."/>
            <person name="Han C."/>
            <person name="Yasawong M."/>
            <person name="Rohde M."/>
            <person name="Tindall B."/>
            <person name="Goker M."/>
            <person name="Woyke T."/>
            <person name="Bristow J."/>
            <person name="Eisen J."/>
            <person name="Markowitz V."/>
            <person name="Hugenholtz P."/>
            <person name="Kyrpides N."/>
            <person name="Klenk H."/>
            <person name="Lapidus A."/>
        </authorList>
    </citation>
    <scope>NUCLEOTIDE SEQUENCE [LARGE SCALE GENOMIC DNA]</scope>
    <source>
        <strain evidence="10">DSM 9799 / CCM 4581 / KCTC 23876 / PAT</strain>
    </source>
</reference>
<dbReference type="PANTHER" id="PTHR34701:SF1">
    <property type="entry name" value="TRANSCRIPTIONAL REGULATOR MRAZ"/>
    <property type="match status" value="1"/>
</dbReference>
<dbReference type="InterPro" id="IPR035642">
    <property type="entry name" value="MraZ_N"/>
</dbReference>
<keyword evidence="2 7" id="KW-0963">Cytoplasm</keyword>
<keyword evidence="4 7" id="KW-0805">Transcription regulation</keyword>
<dbReference type="InterPro" id="IPR037914">
    <property type="entry name" value="SpoVT-AbrB_sf"/>
</dbReference>
<evidence type="ECO:0000256" key="1">
    <source>
        <dbReference type="ARBA" id="ARBA00013860"/>
    </source>
</evidence>
<comment type="subcellular location">
    <subcellularLocation>
        <location evidence="7">Cytoplasm</location>
        <location evidence="7">Nucleoid</location>
    </subcellularLocation>
</comment>
<accession>E1SMJ6</accession>
<dbReference type="GO" id="GO:0009295">
    <property type="term" value="C:nucleoid"/>
    <property type="evidence" value="ECO:0007669"/>
    <property type="project" value="UniProtKB-SubCell"/>
</dbReference>
<dbReference type="InterPro" id="IPR007159">
    <property type="entry name" value="SpoVT-AbrB_dom"/>
</dbReference>
<sequence length="152" mass="17151">MFRGANAITMDSKGRLTVPTRYRDSLRSQCGGQLICTVDIQSPCLLLYPLPEWERVEQKLMSLSDTQPAERAIKRLLLGYATEGELDKAGRLLLSAPLRQYAGLDKSVMLVGQLNKFELWSEANWQDQIQAAHQQVSEAELLSNPRLQDFSL</sequence>
<dbReference type="GO" id="GO:2000143">
    <property type="term" value="P:negative regulation of DNA-templated transcription initiation"/>
    <property type="evidence" value="ECO:0007669"/>
    <property type="project" value="TreeGrafter"/>
</dbReference>
<evidence type="ECO:0000256" key="6">
    <source>
        <dbReference type="ARBA" id="ARBA00023163"/>
    </source>
</evidence>
<keyword evidence="3" id="KW-0677">Repeat</keyword>
<evidence type="ECO:0000256" key="4">
    <source>
        <dbReference type="ARBA" id="ARBA00023015"/>
    </source>
</evidence>
<evidence type="ECO:0000256" key="7">
    <source>
        <dbReference type="HAMAP-Rule" id="MF_01008"/>
    </source>
</evidence>
<dbReference type="Proteomes" id="UP000006683">
    <property type="component" value="Chromosome"/>
</dbReference>
<dbReference type="GO" id="GO:0005737">
    <property type="term" value="C:cytoplasm"/>
    <property type="evidence" value="ECO:0007669"/>
    <property type="project" value="UniProtKB-UniRule"/>
</dbReference>
<dbReference type="RefSeq" id="WP_013343857.1">
    <property type="nucleotide sequence ID" value="NC_014541.1"/>
</dbReference>
<dbReference type="AlphaFoldDB" id="E1SMJ6"/>
<evidence type="ECO:0000256" key="2">
    <source>
        <dbReference type="ARBA" id="ARBA00022490"/>
    </source>
</evidence>
<dbReference type="PANTHER" id="PTHR34701">
    <property type="entry name" value="TRANSCRIPTIONAL REGULATOR MRAZ"/>
    <property type="match status" value="1"/>
</dbReference>
<dbReference type="InterPro" id="IPR035644">
    <property type="entry name" value="MraZ_C"/>
</dbReference>
<organism evidence="9 10">
    <name type="scientific">Ferrimonas balearica (strain DSM 9799 / CCM 4581 / KCTC 23876 / PAT)</name>
    <dbReference type="NCBI Taxonomy" id="550540"/>
    <lineage>
        <taxon>Bacteria</taxon>
        <taxon>Pseudomonadati</taxon>
        <taxon>Pseudomonadota</taxon>
        <taxon>Gammaproteobacteria</taxon>
        <taxon>Alteromonadales</taxon>
        <taxon>Ferrimonadaceae</taxon>
        <taxon>Ferrimonas</taxon>
    </lineage>
</organism>
<dbReference type="KEGG" id="fbl:Fbal_0337"/>
<feature type="domain" description="SpoVT-AbrB" evidence="8">
    <location>
        <begin position="5"/>
        <end position="52"/>
    </location>
</feature>
<keyword evidence="6 7" id="KW-0804">Transcription</keyword>
<proteinExistence type="inferred from homology"/>
<dbReference type="OrthoDB" id="9807753at2"/>
<evidence type="ECO:0000256" key="3">
    <source>
        <dbReference type="ARBA" id="ARBA00022737"/>
    </source>
</evidence>
<evidence type="ECO:0000313" key="9">
    <source>
        <dbReference type="EMBL" id="ADN74551.1"/>
    </source>
</evidence>
<dbReference type="GeneID" id="67180589"/>
<dbReference type="SUPFAM" id="SSF89447">
    <property type="entry name" value="AbrB/MazE/MraZ-like"/>
    <property type="match status" value="1"/>
</dbReference>
<dbReference type="EMBL" id="CP002209">
    <property type="protein sequence ID" value="ADN74551.1"/>
    <property type="molecule type" value="Genomic_DNA"/>
</dbReference>
<keyword evidence="5 7" id="KW-0238">DNA-binding</keyword>
<evidence type="ECO:0000259" key="8">
    <source>
        <dbReference type="PROSITE" id="PS51740"/>
    </source>
</evidence>
<dbReference type="NCBIfam" id="TIGR00242">
    <property type="entry name" value="division/cell wall cluster transcriptional repressor MraZ"/>
    <property type="match status" value="1"/>
</dbReference>
<dbReference type="STRING" id="550540.Fbal_0337"/>
<evidence type="ECO:0000313" key="10">
    <source>
        <dbReference type="Proteomes" id="UP000006683"/>
    </source>
</evidence>
<dbReference type="CDD" id="cd16321">
    <property type="entry name" value="MraZ_C"/>
    <property type="match status" value="1"/>
</dbReference>
<dbReference type="PROSITE" id="PS51740">
    <property type="entry name" value="SPOVT_ABRB"/>
    <property type="match status" value="2"/>
</dbReference>
<dbReference type="InterPro" id="IPR003444">
    <property type="entry name" value="MraZ"/>
</dbReference>